<reference evidence="10 11" key="1">
    <citation type="submission" date="2021-10" db="EMBL/GenBank/DDBJ databases">
        <title>Streptomyces sp. strain SMC 277, a novel streptomycete isolated from soil.</title>
        <authorList>
            <person name="Chanama M."/>
        </authorList>
    </citation>
    <scope>NUCLEOTIDE SEQUENCE [LARGE SCALE GENOMIC DNA]</scope>
    <source>
        <strain evidence="10 11">SMC 277</strain>
    </source>
</reference>
<dbReference type="RefSeq" id="WP_226729924.1">
    <property type="nucleotide sequence ID" value="NZ_JAJAUY010000145.1"/>
</dbReference>
<dbReference type="SUPFAM" id="SSF51110">
    <property type="entry name" value="alpha-D-mannose-specific plant lectins"/>
    <property type="match status" value="1"/>
</dbReference>
<dbReference type="GO" id="GO:0004601">
    <property type="term" value="F:peroxidase activity"/>
    <property type="evidence" value="ECO:0007669"/>
    <property type="project" value="UniProtKB-KW"/>
</dbReference>
<keyword evidence="11" id="KW-1185">Reference proteome</keyword>
<organism evidence="10 11">
    <name type="scientific">Streptomyces antimicrobicus</name>
    <dbReference type="NCBI Taxonomy" id="2883108"/>
    <lineage>
        <taxon>Bacteria</taxon>
        <taxon>Bacillati</taxon>
        <taxon>Actinomycetota</taxon>
        <taxon>Actinomycetes</taxon>
        <taxon>Kitasatosporales</taxon>
        <taxon>Streptomycetaceae</taxon>
        <taxon>Streptomyces</taxon>
    </lineage>
</organism>
<keyword evidence="6" id="KW-0408">Iron</keyword>
<protein>
    <submittedName>
        <fullName evidence="10">Peroxidase</fullName>
    </submittedName>
</protein>
<sequence length="667" mass="70107">MECSPSPHPARRTVVRAGACAAAAFAVGGGTAAAAPAVAAGPPAPAAAPEAVSRAAAELPLRADASTQGDILAGFRKDHACLLFVHFRDAGQARRWLGALLPELATTDQVARFNAEFSKARRLRKGVDPTRMSVLWAGISLTYPGLALLADKDPFPAVRAGSTAEAFAEGAATRAEALGDTGPSAPDGWLFGASQDEVHAVLTLAGDDARRLAEAVERHERALDRAQAAVLFRQDAATLPDALRGHEHFGFLDAISQPGVRGFDAPDPQSGTTVLGKPGTRLVPAGEFLVGHEKVGQRPAGLPVWATGGSFHVVRRLAQDVAGWWDQLGECLDRLKRSGAAPADADTRWLASRMVGRWPGGAPVATCPAAERIPVPGEDIDGPLDFHDDPNGWTTPLFAHIRKSNPRAGLTLAPGRPPLPAGDVDARRIIRRGIPFGPPLRRDARGVVDGRSDDGSARGLVFVSHQADLVEQFEFIVKRWTNERDFPPARHPVTGCDPVIGPASPAAFESPSADGGRATTLAFQQFVRTEGAVYAFTPSVPALRALAAGKLDTAIEVHRGTVLRPGDVLDAGAVRLLLDTDGDLVLQDDQERALWTSGTTGKGVDAYFSADGELRVRAAGGRTVWSSGTAGHEDARLLVRPSGDAVILAGDRRLWRVAAPGRGGGAR</sequence>
<dbReference type="InterPro" id="IPR006314">
    <property type="entry name" value="Dyp_peroxidase"/>
</dbReference>
<keyword evidence="8" id="KW-0732">Signal</keyword>
<dbReference type="PROSITE" id="PS51318">
    <property type="entry name" value="TAT"/>
    <property type="match status" value="1"/>
</dbReference>
<keyword evidence="2 10" id="KW-0575">Peroxidase</keyword>
<dbReference type="InterPro" id="IPR006311">
    <property type="entry name" value="TAT_signal"/>
</dbReference>
<accession>A0ABS8BDQ0</accession>
<evidence type="ECO:0000256" key="7">
    <source>
        <dbReference type="ARBA" id="ARBA00025737"/>
    </source>
</evidence>
<feature type="signal peptide" evidence="8">
    <location>
        <begin position="1"/>
        <end position="34"/>
    </location>
</feature>
<dbReference type="Proteomes" id="UP001199054">
    <property type="component" value="Unassembled WGS sequence"/>
</dbReference>
<dbReference type="PANTHER" id="PTHR30521">
    <property type="entry name" value="DEFERROCHELATASE/PEROXIDASE"/>
    <property type="match status" value="1"/>
</dbReference>
<feature type="chain" id="PRO_5047213494" evidence="8">
    <location>
        <begin position="35"/>
        <end position="667"/>
    </location>
</feature>
<comment type="cofactor">
    <cofactor evidence="1">
        <name>heme b</name>
        <dbReference type="ChEBI" id="CHEBI:60344"/>
    </cofactor>
</comment>
<evidence type="ECO:0000256" key="2">
    <source>
        <dbReference type="ARBA" id="ARBA00022559"/>
    </source>
</evidence>
<dbReference type="Gene3D" id="2.90.10.30">
    <property type="match status" value="1"/>
</dbReference>
<keyword evidence="4" id="KW-0479">Metal-binding</keyword>
<keyword evidence="3" id="KW-0349">Heme</keyword>
<evidence type="ECO:0000256" key="3">
    <source>
        <dbReference type="ARBA" id="ARBA00022617"/>
    </source>
</evidence>
<evidence type="ECO:0000313" key="10">
    <source>
        <dbReference type="EMBL" id="MCB5182740.1"/>
    </source>
</evidence>
<evidence type="ECO:0000256" key="8">
    <source>
        <dbReference type="SAM" id="SignalP"/>
    </source>
</evidence>
<dbReference type="EMBL" id="JAJAUY010000145">
    <property type="protein sequence ID" value="MCB5182740.1"/>
    <property type="molecule type" value="Genomic_DNA"/>
</dbReference>
<dbReference type="Pfam" id="PF21105">
    <property type="entry name" value="DyP_N"/>
    <property type="match status" value="1"/>
</dbReference>
<dbReference type="SUPFAM" id="SSF54909">
    <property type="entry name" value="Dimeric alpha+beta barrel"/>
    <property type="match status" value="1"/>
</dbReference>
<evidence type="ECO:0000256" key="1">
    <source>
        <dbReference type="ARBA" id="ARBA00001970"/>
    </source>
</evidence>
<comment type="caution">
    <text evidence="10">The sequence shown here is derived from an EMBL/GenBank/DDBJ whole genome shotgun (WGS) entry which is preliminary data.</text>
</comment>
<keyword evidence="5" id="KW-0560">Oxidoreductase</keyword>
<evidence type="ECO:0000256" key="4">
    <source>
        <dbReference type="ARBA" id="ARBA00022723"/>
    </source>
</evidence>
<evidence type="ECO:0000259" key="9">
    <source>
        <dbReference type="Pfam" id="PF21105"/>
    </source>
</evidence>
<dbReference type="PANTHER" id="PTHR30521:SF4">
    <property type="entry name" value="DEFERROCHELATASE"/>
    <property type="match status" value="1"/>
</dbReference>
<name>A0ABS8BDQ0_9ACTN</name>
<dbReference type="InterPro" id="IPR036426">
    <property type="entry name" value="Bulb-type_lectin_dom_sf"/>
</dbReference>
<dbReference type="PROSITE" id="PS51404">
    <property type="entry name" value="DYP_PEROXIDASE"/>
    <property type="match status" value="1"/>
</dbReference>
<gene>
    <name evidence="10" type="ORF">LG632_25630</name>
</gene>
<dbReference type="InterPro" id="IPR011008">
    <property type="entry name" value="Dimeric_a/b-barrel"/>
</dbReference>
<proteinExistence type="inferred from homology"/>
<evidence type="ECO:0000313" key="11">
    <source>
        <dbReference type="Proteomes" id="UP001199054"/>
    </source>
</evidence>
<comment type="similarity">
    <text evidence="7">Belongs to the DyP-type peroxidase family.</text>
</comment>
<evidence type="ECO:0000256" key="6">
    <source>
        <dbReference type="ARBA" id="ARBA00023004"/>
    </source>
</evidence>
<feature type="domain" description="DyP dimeric alpha+beta barrel" evidence="9">
    <location>
        <begin position="68"/>
        <end position="224"/>
    </location>
</feature>
<dbReference type="InterPro" id="IPR049509">
    <property type="entry name" value="DyP_N"/>
</dbReference>
<evidence type="ECO:0000256" key="5">
    <source>
        <dbReference type="ARBA" id="ARBA00023002"/>
    </source>
</evidence>